<evidence type="ECO:0000313" key="3">
    <source>
        <dbReference type="Proteomes" id="UP001500967"/>
    </source>
</evidence>
<keyword evidence="1" id="KW-0472">Membrane</keyword>
<evidence type="ECO:0000256" key="1">
    <source>
        <dbReference type="SAM" id="Phobius"/>
    </source>
</evidence>
<accession>A0ABN0V6I7</accession>
<proteinExistence type="predicted"/>
<keyword evidence="1" id="KW-0812">Transmembrane</keyword>
<comment type="caution">
    <text evidence="2">The sequence shown here is derived from an EMBL/GenBank/DDBJ whole genome shotgun (WGS) entry which is preliminary data.</text>
</comment>
<dbReference type="EMBL" id="BAAAGX010000033">
    <property type="protein sequence ID" value="GAA0276217.1"/>
    <property type="molecule type" value="Genomic_DNA"/>
</dbReference>
<gene>
    <name evidence="2" type="ORF">GCM10009539_75060</name>
</gene>
<organism evidence="2 3">
    <name type="scientific">Cryptosporangium japonicum</name>
    <dbReference type="NCBI Taxonomy" id="80872"/>
    <lineage>
        <taxon>Bacteria</taxon>
        <taxon>Bacillati</taxon>
        <taxon>Actinomycetota</taxon>
        <taxon>Actinomycetes</taxon>
        <taxon>Cryptosporangiales</taxon>
        <taxon>Cryptosporangiaceae</taxon>
        <taxon>Cryptosporangium</taxon>
    </lineage>
</organism>
<reference evidence="2 3" key="1">
    <citation type="journal article" date="2019" name="Int. J. Syst. Evol. Microbiol.">
        <title>The Global Catalogue of Microorganisms (GCM) 10K type strain sequencing project: providing services to taxonomists for standard genome sequencing and annotation.</title>
        <authorList>
            <consortium name="The Broad Institute Genomics Platform"/>
            <consortium name="The Broad Institute Genome Sequencing Center for Infectious Disease"/>
            <person name="Wu L."/>
            <person name="Ma J."/>
        </authorList>
    </citation>
    <scope>NUCLEOTIDE SEQUENCE [LARGE SCALE GENOMIC DNA]</scope>
    <source>
        <strain evidence="2 3">JCM 10425</strain>
    </source>
</reference>
<evidence type="ECO:0000313" key="2">
    <source>
        <dbReference type="EMBL" id="GAA0276217.1"/>
    </source>
</evidence>
<dbReference type="Proteomes" id="UP001500967">
    <property type="component" value="Unassembled WGS sequence"/>
</dbReference>
<keyword evidence="1" id="KW-1133">Transmembrane helix</keyword>
<protein>
    <submittedName>
        <fullName evidence="2">Uncharacterized protein</fullName>
    </submittedName>
</protein>
<feature type="transmembrane region" description="Helical" evidence="1">
    <location>
        <begin position="12"/>
        <end position="34"/>
    </location>
</feature>
<sequence>MYTAGIESRVPTVIAIASVIFALGTAAAVLWAVLHSGIRPPKGAAGVSGATLAVAGPLLTRRLRNGVIR</sequence>
<keyword evidence="3" id="KW-1185">Reference proteome</keyword>
<name>A0ABN0V6I7_9ACTN</name>